<name>A0AAD6WU91_9AGAR</name>
<protein>
    <submittedName>
        <fullName evidence="2">Uncharacterized protein</fullName>
    </submittedName>
</protein>
<dbReference type="EMBL" id="JARJCM010000159">
    <property type="protein sequence ID" value="KAJ7025085.1"/>
    <property type="molecule type" value="Genomic_DNA"/>
</dbReference>
<feature type="region of interest" description="Disordered" evidence="1">
    <location>
        <begin position="195"/>
        <end position="251"/>
    </location>
</feature>
<evidence type="ECO:0000256" key="1">
    <source>
        <dbReference type="SAM" id="MobiDB-lite"/>
    </source>
</evidence>
<comment type="caution">
    <text evidence="2">The sequence shown here is derived from an EMBL/GenBank/DDBJ whole genome shotgun (WGS) entry which is preliminary data.</text>
</comment>
<sequence length="251" mass="26921">MANSNLKRLTQGAKTGTSGWYLGATSRVFTADNPVLFKTSPPATLSTTRWNVLTPTAQCTMPGHTTATIATAIAGCTLCASTYFATSRRMHPPTPTSTPPLGPPHPPRCLNKHISCLLLYGRSCTHRLICAAPTSFCLPDPCAVKRAHIDVAQHRCAPISAAGGIFRLVTVAQLPLSFSTSQPGHAHVIPISLSSSLQRSSRKKRSAEPVPVLNMKPDSIGLVPKPEPESDAVKRQVTNPIKRERKLSPHL</sequence>
<dbReference type="Proteomes" id="UP001218188">
    <property type="component" value="Unassembled WGS sequence"/>
</dbReference>
<evidence type="ECO:0000313" key="3">
    <source>
        <dbReference type="Proteomes" id="UP001218188"/>
    </source>
</evidence>
<gene>
    <name evidence="2" type="ORF">C8F04DRAFT_1269568</name>
</gene>
<reference evidence="2" key="1">
    <citation type="submission" date="2023-03" db="EMBL/GenBank/DDBJ databases">
        <title>Massive genome expansion in bonnet fungi (Mycena s.s.) driven by repeated elements and novel gene families across ecological guilds.</title>
        <authorList>
            <consortium name="Lawrence Berkeley National Laboratory"/>
            <person name="Harder C.B."/>
            <person name="Miyauchi S."/>
            <person name="Viragh M."/>
            <person name="Kuo A."/>
            <person name="Thoen E."/>
            <person name="Andreopoulos B."/>
            <person name="Lu D."/>
            <person name="Skrede I."/>
            <person name="Drula E."/>
            <person name="Henrissat B."/>
            <person name="Morin E."/>
            <person name="Kohler A."/>
            <person name="Barry K."/>
            <person name="LaButti K."/>
            <person name="Morin E."/>
            <person name="Salamov A."/>
            <person name="Lipzen A."/>
            <person name="Mereny Z."/>
            <person name="Hegedus B."/>
            <person name="Baldrian P."/>
            <person name="Stursova M."/>
            <person name="Weitz H."/>
            <person name="Taylor A."/>
            <person name="Grigoriev I.V."/>
            <person name="Nagy L.G."/>
            <person name="Martin F."/>
            <person name="Kauserud H."/>
        </authorList>
    </citation>
    <scope>NUCLEOTIDE SEQUENCE</scope>
    <source>
        <strain evidence="2">CBHHK200</strain>
    </source>
</reference>
<dbReference type="AlphaFoldDB" id="A0AAD6WU91"/>
<evidence type="ECO:0000313" key="2">
    <source>
        <dbReference type="EMBL" id="KAJ7025085.1"/>
    </source>
</evidence>
<organism evidence="2 3">
    <name type="scientific">Mycena alexandri</name>
    <dbReference type="NCBI Taxonomy" id="1745969"/>
    <lineage>
        <taxon>Eukaryota</taxon>
        <taxon>Fungi</taxon>
        <taxon>Dikarya</taxon>
        <taxon>Basidiomycota</taxon>
        <taxon>Agaricomycotina</taxon>
        <taxon>Agaricomycetes</taxon>
        <taxon>Agaricomycetidae</taxon>
        <taxon>Agaricales</taxon>
        <taxon>Marasmiineae</taxon>
        <taxon>Mycenaceae</taxon>
        <taxon>Mycena</taxon>
    </lineage>
</organism>
<accession>A0AAD6WU91</accession>
<proteinExistence type="predicted"/>
<keyword evidence="3" id="KW-1185">Reference proteome</keyword>